<dbReference type="Proteomes" id="UP000179807">
    <property type="component" value="Unassembled WGS sequence"/>
</dbReference>
<reference evidence="1" key="1">
    <citation type="submission" date="2016-10" db="EMBL/GenBank/DDBJ databases">
        <authorList>
            <person name="Benchimol M."/>
            <person name="Almeida L.G."/>
            <person name="Vasconcelos A.T."/>
            <person name="Perreira-Neves A."/>
            <person name="Rosa I.A."/>
            <person name="Tasca T."/>
            <person name="Bogo M.R."/>
            <person name="de Souza W."/>
        </authorList>
    </citation>
    <scope>NUCLEOTIDE SEQUENCE [LARGE SCALE GENOMIC DNA]</scope>
    <source>
        <strain evidence="1">K</strain>
    </source>
</reference>
<dbReference type="AlphaFoldDB" id="A0A1J4JZM0"/>
<evidence type="ECO:0000313" key="2">
    <source>
        <dbReference type="Proteomes" id="UP000179807"/>
    </source>
</evidence>
<dbReference type="GeneID" id="94841654"/>
<accession>A0A1J4JZM0</accession>
<dbReference type="InterPro" id="IPR029058">
    <property type="entry name" value="AB_hydrolase_fold"/>
</dbReference>
<keyword evidence="2" id="KW-1185">Reference proteome</keyword>
<dbReference type="OrthoDB" id="10262489at2759"/>
<dbReference type="EMBL" id="MLAK01000845">
    <property type="protein sequence ID" value="OHT02980.1"/>
    <property type="molecule type" value="Genomic_DNA"/>
</dbReference>
<evidence type="ECO:0000313" key="1">
    <source>
        <dbReference type="EMBL" id="OHT02980.1"/>
    </source>
</evidence>
<organism evidence="1 2">
    <name type="scientific">Tritrichomonas foetus</name>
    <dbReference type="NCBI Taxonomy" id="1144522"/>
    <lineage>
        <taxon>Eukaryota</taxon>
        <taxon>Metamonada</taxon>
        <taxon>Parabasalia</taxon>
        <taxon>Tritrichomonadida</taxon>
        <taxon>Tritrichomonadidae</taxon>
        <taxon>Tritrichomonas</taxon>
    </lineage>
</organism>
<dbReference type="SUPFAM" id="SSF53474">
    <property type="entry name" value="alpha/beta-Hydrolases"/>
    <property type="match status" value="1"/>
</dbReference>
<protein>
    <submittedName>
        <fullName evidence="1">Uncharacterized protein</fullName>
    </submittedName>
</protein>
<proteinExistence type="predicted"/>
<sequence>MTQNPPHCDGNCQNCQNCQHPHPDGQEEKPKITPEMLNEIGQFGPLPWAESPPCPYPWIPEYAIEIVDKCFVKGDITYFYSLWTDYAKKFMTVTDFGRTIAHAVQNYGKFVRVGTATEPKLRAEGLDIWILNVQMFNAEDIEFFVRMSVTPEKQIGDIQFGRCCIYHTPEYIKPDRIERIELNGKEDPYIVLTKPKNFQGQFPCAVFIHTLIQKDVDLRMGFCYPARDYEFLPSVNIGLIRGEYFPEAFQNNNPICDYTAKLIEYTLMRDDVSKVFLILTMFSTLAIKQIVARFPGIISGIVLINPCWFAPPDGRHKNLTIDDVPKDIPLLLIGGGYDFVMNPKDFKAWEVALKIRNQEIVFYDKLDHFLFSSPNPPMAEEYSIFEKHVSDVPLRKIAQWIRAHSD</sequence>
<dbReference type="RefSeq" id="XP_068356116.1">
    <property type="nucleotide sequence ID" value="XM_068506950.1"/>
</dbReference>
<dbReference type="VEuPathDB" id="TrichDB:TRFO_29737"/>
<gene>
    <name evidence="1" type="ORF">TRFO_29737</name>
</gene>
<comment type="caution">
    <text evidence="1">The sequence shown here is derived from an EMBL/GenBank/DDBJ whole genome shotgun (WGS) entry which is preliminary data.</text>
</comment>
<name>A0A1J4JZM0_9EUKA</name>
<dbReference type="Gene3D" id="3.40.50.1820">
    <property type="entry name" value="alpha/beta hydrolase"/>
    <property type="match status" value="1"/>
</dbReference>